<keyword evidence="3" id="KW-1185">Reference proteome</keyword>
<name>A0A1H2D6P0_9ACTN</name>
<reference evidence="2 3" key="1">
    <citation type="submission" date="2016-10" db="EMBL/GenBank/DDBJ databases">
        <authorList>
            <person name="de Groot N.N."/>
        </authorList>
    </citation>
    <scope>NUCLEOTIDE SEQUENCE [LARGE SCALE GENOMIC DNA]</scope>
    <source>
        <strain evidence="2 3">DSM 43941</strain>
    </source>
</reference>
<proteinExistence type="predicted"/>
<dbReference type="AlphaFoldDB" id="A0A1H2D6P0"/>
<dbReference type="EMBL" id="LT629758">
    <property type="protein sequence ID" value="SDT78401.1"/>
    <property type="molecule type" value="Genomic_DNA"/>
</dbReference>
<protein>
    <submittedName>
        <fullName evidence="2">Uncharacterized protein</fullName>
    </submittedName>
</protein>
<accession>A0A1H2D6P0</accession>
<dbReference type="Proteomes" id="UP000198688">
    <property type="component" value="Chromosome I"/>
</dbReference>
<evidence type="ECO:0000256" key="1">
    <source>
        <dbReference type="SAM" id="MobiDB-lite"/>
    </source>
</evidence>
<feature type="region of interest" description="Disordered" evidence="1">
    <location>
        <begin position="179"/>
        <end position="201"/>
    </location>
</feature>
<gene>
    <name evidence="2" type="ORF">SAMN04489716_8358</name>
</gene>
<organism evidence="2 3">
    <name type="scientific">Actinoplanes derwentensis</name>
    <dbReference type="NCBI Taxonomy" id="113562"/>
    <lineage>
        <taxon>Bacteria</taxon>
        <taxon>Bacillati</taxon>
        <taxon>Actinomycetota</taxon>
        <taxon>Actinomycetes</taxon>
        <taxon>Micromonosporales</taxon>
        <taxon>Micromonosporaceae</taxon>
        <taxon>Actinoplanes</taxon>
    </lineage>
</organism>
<sequence length="255" mass="28246">MGFRWTSSRQVGEDLAVALAYHDVDHRDVERTLLAAGWTPCGAGDWAIALRSPGGMTAARISPFDPTGPDNAALYRQAEHTRQVPRLFTHDRLVGGGDLRVMEWLLPAAEAEAVAFHQAIATRAPEVAELVDVVRRVHDRARLELPWCGPLESQPGQRHADRGRPACCRRPVLRRRPEPLRECRDGSRSGRGEDSGSRVTVHDRNSLGHLWAVGDRRAGNDAHRARAGRRPPIRRRLMGLRSSAKSVHVTGWSGD</sequence>
<evidence type="ECO:0000313" key="3">
    <source>
        <dbReference type="Proteomes" id="UP000198688"/>
    </source>
</evidence>
<dbReference type="STRING" id="113562.SAMN04489716_8358"/>
<evidence type="ECO:0000313" key="2">
    <source>
        <dbReference type="EMBL" id="SDT78401.1"/>
    </source>
</evidence>